<evidence type="ECO:0000313" key="2">
    <source>
        <dbReference type="Proteomes" id="UP001163223"/>
    </source>
</evidence>
<dbReference type="Proteomes" id="UP001163223">
    <property type="component" value="Chromosome"/>
</dbReference>
<proteinExistence type="predicted"/>
<sequence>MFLPTILARLFAFKASKPLLRGAPPPFLNFRMGLAISLFGFCYLAIGVRLFMLGVTEPPMAGAGLPPPSKARPDIVDRMGRPLARDYPTASVYAEPRRMTNIDEAVEGLTSVFPDLDPADLYKRLNSRAGFAWIKRVTTPEERARLWSLGIPGVGLRDELKRLYPNGRAAAHVLGAVNVDNIGIAGMERWIDAQGLADLRVSGLRIERDSLQPVALSIDLRAQHALADELRKAVTKFSAVAGAGLILDVTNGEVIALVSLPDFDPNIPADALKKDNINRVNVGTFEMGSTFKALNTAMALDSGLFTIRSVLDASSPLRFGRMSIGDFRGQNRPLNVPESFIHSSNIAMGRMALAVGAQRQQAFLKQVGQLDRLTTELPEDAFPQVPKRWSEVTTATVSFGHGIAVTPLQASMAIASMVNGGTLIRPTFVKGAEVEPRIMARDVVSEQTGEALRFLMRLNARVGSGKKADIDGYYVGGKSGTAEKVVRGRYDSNTVLTAFMGVAPAHQPKYLFLTVLDEPKPLKETYGFRTSGWNAVPTTGLIMSRVLPILGVQPDWKEPENPFPSMVAARAWGSNLFAPSQIAARAAALAE</sequence>
<accession>A0ACD4NVM0</accession>
<keyword evidence="2" id="KW-1185">Reference proteome</keyword>
<gene>
    <name evidence="1" type="ORF">OXU80_12540</name>
</gene>
<dbReference type="EMBL" id="CP113520">
    <property type="protein sequence ID" value="WAJ30975.1"/>
    <property type="molecule type" value="Genomic_DNA"/>
</dbReference>
<organism evidence="1 2">
    <name type="scientific">Antarcticirhabdus aurantiaca</name>
    <dbReference type="NCBI Taxonomy" id="2606717"/>
    <lineage>
        <taxon>Bacteria</taxon>
        <taxon>Pseudomonadati</taxon>
        <taxon>Pseudomonadota</taxon>
        <taxon>Alphaproteobacteria</taxon>
        <taxon>Hyphomicrobiales</taxon>
        <taxon>Aurantimonadaceae</taxon>
        <taxon>Antarcticirhabdus</taxon>
    </lineage>
</organism>
<protein>
    <submittedName>
        <fullName evidence="1">Penicillin-binding protein 2</fullName>
    </submittedName>
</protein>
<name>A0ACD4NVM0_9HYPH</name>
<evidence type="ECO:0000313" key="1">
    <source>
        <dbReference type="EMBL" id="WAJ30975.1"/>
    </source>
</evidence>
<reference evidence="1" key="1">
    <citation type="submission" date="2022-11" db="EMBL/GenBank/DDBJ databases">
        <title>beta-Carotene-producing bacterium, Jeongeuplla avenae sp. nov., alleviates the salt stress of Arabidopsis seedlings.</title>
        <authorList>
            <person name="Jiang L."/>
            <person name="Lee J."/>
        </authorList>
    </citation>
    <scope>NUCLEOTIDE SEQUENCE</scope>
    <source>
        <strain evidence="1">DY_R2A_6</strain>
    </source>
</reference>